<gene>
    <name evidence="1" type="ORF">SNOG_05569</name>
</gene>
<dbReference type="EMBL" id="CH445332">
    <property type="protein sequence ID" value="EAT86633.1"/>
    <property type="molecule type" value="Genomic_DNA"/>
</dbReference>
<dbReference type="AlphaFoldDB" id="Q0URP5"/>
<evidence type="ECO:0000313" key="2">
    <source>
        <dbReference type="Proteomes" id="UP000001055"/>
    </source>
</evidence>
<dbReference type="KEGG" id="pno:SNOG_05569"/>
<evidence type="ECO:0000313" key="1">
    <source>
        <dbReference type="EMBL" id="EAT86633.1"/>
    </source>
</evidence>
<sequence>MLSKPSYPNSGFATSAALPLHGIDFSALDNRTTNTAQVFGDRDGTLDDVGTPLSLMLDFPHNASCPTTTPENKGHVTSEYSSPSIFTLFKLLLMTRGKFKR</sequence>
<dbReference type="RefSeq" id="XP_001795974.1">
    <property type="nucleotide sequence ID" value="XM_001795922.1"/>
</dbReference>
<dbReference type="InParanoid" id="Q0URP5"/>
<name>Q0URP5_PHANO</name>
<organism evidence="1 2">
    <name type="scientific">Phaeosphaeria nodorum (strain SN15 / ATCC MYA-4574 / FGSC 10173)</name>
    <name type="common">Glume blotch fungus</name>
    <name type="synonym">Parastagonospora nodorum</name>
    <dbReference type="NCBI Taxonomy" id="321614"/>
    <lineage>
        <taxon>Eukaryota</taxon>
        <taxon>Fungi</taxon>
        <taxon>Dikarya</taxon>
        <taxon>Ascomycota</taxon>
        <taxon>Pezizomycotina</taxon>
        <taxon>Dothideomycetes</taxon>
        <taxon>Pleosporomycetidae</taxon>
        <taxon>Pleosporales</taxon>
        <taxon>Pleosporineae</taxon>
        <taxon>Phaeosphaeriaceae</taxon>
        <taxon>Parastagonospora</taxon>
    </lineage>
</organism>
<dbReference type="Proteomes" id="UP000001055">
    <property type="component" value="Unassembled WGS sequence"/>
</dbReference>
<protein>
    <submittedName>
        <fullName evidence="1">Uncharacterized protein</fullName>
    </submittedName>
</protein>
<accession>Q0URP5</accession>
<reference evidence="2" key="1">
    <citation type="journal article" date="2007" name="Plant Cell">
        <title>Dothideomycete-plant interactions illuminated by genome sequencing and EST analysis of the wheat pathogen Stagonospora nodorum.</title>
        <authorList>
            <person name="Hane J.K."/>
            <person name="Lowe R.G."/>
            <person name="Solomon P.S."/>
            <person name="Tan K.C."/>
            <person name="Schoch C.L."/>
            <person name="Spatafora J.W."/>
            <person name="Crous P.W."/>
            <person name="Kodira C."/>
            <person name="Birren B.W."/>
            <person name="Galagan J.E."/>
            <person name="Torriani S.F."/>
            <person name="McDonald B.A."/>
            <person name="Oliver R.P."/>
        </authorList>
    </citation>
    <scope>NUCLEOTIDE SEQUENCE [LARGE SCALE GENOMIC DNA]</scope>
    <source>
        <strain evidence="2">SN15 / ATCC MYA-4574 / FGSC 10173</strain>
    </source>
</reference>
<proteinExistence type="predicted"/>
<dbReference type="GeneID" id="5972851"/>